<dbReference type="OrthoDB" id="2536440at2759"/>
<dbReference type="InParanoid" id="A0A0C9ZSC2"/>
<proteinExistence type="predicted"/>
<dbReference type="HOGENOM" id="CLU_105491_0_0_1"/>
<accession>A0A0C9ZSC2</accession>
<reference evidence="2 3" key="1">
    <citation type="submission" date="2014-04" db="EMBL/GenBank/DDBJ databases">
        <authorList>
            <consortium name="DOE Joint Genome Institute"/>
            <person name="Kuo A."/>
            <person name="Ruytinx J."/>
            <person name="Rineau F."/>
            <person name="Colpaert J."/>
            <person name="Kohler A."/>
            <person name="Nagy L.G."/>
            <person name="Floudas D."/>
            <person name="Copeland A."/>
            <person name="Barry K.W."/>
            <person name="Cichocki N."/>
            <person name="Veneault-Fourrey C."/>
            <person name="LaButti K."/>
            <person name="Lindquist E.A."/>
            <person name="Lipzen A."/>
            <person name="Lundell T."/>
            <person name="Morin E."/>
            <person name="Murat C."/>
            <person name="Sun H."/>
            <person name="Tunlid A."/>
            <person name="Henrissat B."/>
            <person name="Grigoriev I.V."/>
            <person name="Hibbett D.S."/>
            <person name="Martin F."/>
            <person name="Nordberg H.P."/>
            <person name="Cantor M.N."/>
            <person name="Hua S.X."/>
        </authorList>
    </citation>
    <scope>NUCLEOTIDE SEQUENCE [LARGE SCALE GENOMIC DNA]</scope>
    <source>
        <strain evidence="2 3">UH-Slu-Lm8-n1</strain>
    </source>
</reference>
<dbReference type="PANTHER" id="PTHR42115:SF1">
    <property type="entry name" value="BETA-SYNTHASE (BETA-THIONASE), PUTATIVE (AFU_ORTHOLOGUE AFUA_3G08420)-RELATED"/>
    <property type="match status" value="1"/>
</dbReference>
<dbReference type="InterPro" id="IPR046342">
    <property type="entry name" value="CBS_dom_sf"/>
</dbReference>
<dbReference type="Pfam" id="PF00571">
    <property type="entry name" value="CBS"/>
    <property type="match status" value="1"/>
</dbReference>
<feature type="domain" description="CBS" evidence="1">
    <location>
        <begin position="33"/>
        <end position="81"/>
    </location>
</feature>
<gene>
    <name evidence="2" type="ORF">CY34DRAFT_806945</name>
</gene>
<evidence type="ECO:0000313" key="3">
    <source>
        <dbReference type="Proteomes" id="UP000054485"/>
    </source>
</evidence>
<organism evidence="2 3">
    <name type="scientific">Suillus luteus UH-Slu-Lm8-n1</name>
    <dbReference type="NCBI Taxonomy" id="930992"/>
    <lineage>
        <taxon>Eukaryota</taxon>
        <taxon>Fungi</taxon>
        <taxon>Dikarya</taxon>
        <taxon>Basidiomycota</taxon>
        <taxon>Agaricomycotina</taxon>
        <taxon>Agaricomycetes</taxon>
        <taxon>Agaricomycetidae</taxon>
        <taxon>Boletales</taxon>
        <taxon>Suillineae</taxon>
        <taxon>Suillaceae</taxon>
        <taxon>Suillus</taxon>
    </lineage>
</organism>
<evidence type="ECO:0000313" key="2">
    <source>
        <dbReference type="EMBL" id="KIK40700.1"/>
    </source>
</evidence>
<dbReference type="STRING" id="930992.A0A0C9ZSC2"/>
<evidence type="ECO:0000259" key="1">
    <source>
        <dbReference type="Pfam" id="PF00571"/>
    </source>
</evidence>
<dbReference type="InterPro" id="IPR000644">
    <property type="entry name" value="CBS_dom"/>
</dbReference>
<protein>
    <submittedName>
        <fullName evidence="2">Unplaced genomic scaffold CY34scaffold_162, whole genome shotgun sequence</fullName>
    </submittedName>
</protein>
<dbReference type="AlphaFoldDB" id="A0A0C9ZSC2"/>
<name>A0A0C9ZSC2_9AGAM</name>
<dbReference type="PANTHER" id="PTHR42115">
    <property type="entry name" value="BETA-SYNTHASE (BETA-THIONASE), PUTATIVE (AFU_ORTHOLOGUE AFUA_3G08420)-RELATED"/>
    <property type="match status" value="1"/>
</dbReference>
<dbReference type="Proteomes" id="UP000054485">
    <property type="component" value="Unassembled WGS sequence"/>
</dbReference>
<dbReference type="Gene3D" id="3.10.580.10">
    <property type="entry name" value="CBS-domain"/>
    <property type="match status" value="1"/>
</dbReference>
<keyword evidence="3" id="KW-1185">Reference proteome</keyword>
<reference evidence="3" key="2">
    <citation type="submission" date="2015-01" db="EMBL/GenBank/DDBJ databases">
        <title>Evolutionary Origins and Diversification of the Mycorrhizal Mutualists.</title>
        <authorList>
            <consortium name="DOE Joint Genome Institute"/>
            <consortium name="Mycorrhizal Genomics Consortium"/>
            <person name="Kohler A."/>
            <person name="Kuo A."/>
            <person name="Nagy L.G."/>
            <person name="Floudas D."/>
            <person name="Copeland A."/>
            <person name="Barry K.W."/>
            <person name="Cichocki N."/>
            <person name="Veneault-Fourrey C."/>
            <person name="LaButti K."/>
            <person name="Lindquist E.A."/>
            <person name="Lipzen A."/>
            <person name="Lundell T."/>
            <person name="Morin E."/>
            <person name="Murat C."/>
            <person name="Riley R."/>
            <person name="Ohm R."/>
            <person name="Sun H."/>
            <person name="Tunlid A."/>
            <person name="Henrissat B."/>
            <person name="Grigoriev I.V."/>
            <person name="Hibbett D.S."/>
            <person name="Martin F."/>
        </authorList>
    </citation>
    <scope>NUCLEOTIDE SEQUENCE [LARGE SCALE GENOMIC DNA]</scope>
    <source>
        <strain evidence="3">UH-Slu-Lm8-n1</strain>
    </source>
</reference>
<dbReference type="EMBL" id="KN835293">
    <property type="protein sequence ID" value="KIK40700.1"/>
    <property type="molecule type" value="Genomic_DNA"/>
</dbReference>
<dbReference type="SUPFAM" id="SSF54631">
    <property type="entry name" value="CBS-domain pair"/>
    <property type="match status" value="1"/>
</dbReference>
<sequence length="163" mass="18199">MATSVQLPSDAVPFNIFVSTSMPPNDKYRGAVVEDLQLPPAFCLPFAESVSRAMELAYDRDFSHIPVLNRDRRPLGYVDVAALKEKWEAGTASPNDSISKYMTKFNRSASQYYTLITPLTPLAELAEFLQENIFALVTDQGKNFVLAVATSQDLDNFVTRRGR</sequence>